<dbReference type="EMBL" id="JAAGBB010000083">
    <property type="protein sequence ID" value="MBR0669123.1"/>
    <property type="molecule type" value="Genomic_DNA"/>
</dbReference>
<sequence>LPEAPAALTRFASAAPPTEAGLRLTFEDAARAARAASEPAREGQGVVDSAIARLSGLVTVRRGEEVVWGDQVAAELERARRSLEAGDIAGAVERLKRLPPPARSGMERWIGDAEALLAARAALGTLAAG</sequence>
<organism evidence="1 2">
    <name type="scientific">Plastoroseomonas hellenica</name>
    <dbReference type="NCBI Taxonomy" id="2687306"/>
    <lineage>
        <taxon>Bacteria</taxon>
        <taxon>Pseudomonadati</taxon>
        <taxon>Pseudomonadota</taxon>
        <taxon>Alphaproteobacteria</taxon>
        <taxon>Acetobacterales</taxon>
        <taxon>Acetobacteraceae</taxon>
        <taxon>Plastoroseomonas</taxon>
    </lineage>
</organism>
<comment type="caution">
    <text evidence="1">The sequence shown here is derived from an EMBL/GenBank/DDBJ whole genome shotgun (WGS) entry which is preliminary data.</text>
</comment>
<protein>
    <submittedName>
        <fullName evidence="1">Uncharacterized protein</fullName>
    </submittedName>
</protein>
<keyword evidence="2" id="KW-1185">Reference proteome</keyword>
<name>A0ABS5F977_9PROT</name>
<gene>
    <name evidence="1" type="ORF">GXW71_32535</name>
</gene>
<feature type="non-terminal residue" evidence="1">
    <location>
        <position position="1"/>
    </location>
</feature>
<accession>A0ABS5F977</accession>
<proteinExistence type="predicted"/>
<evidence type="ECO:0000313" key="2">
    <source>
        <dbReference type="Proteomes" id="UP001196870"/>
    </source>
</evidence>
<dbReference type="Proteomes" id="UP001196870">
    <property type="component" value="Unassembled WGS sequence"/>
</dbReference>
<evidence type="ECO:0000313" key="1">
    <source>
        <dbReference type="EMBL" id="MBR0669123.1"/>
    </source>
</evidence>
<reference evidence="2" key="1">
    <citation type="journal article" date="2021" name="Syst. Appl. Microbiol.">
        <title>Roseomonas hellenica sp. nov., isolated from roots of wild-growing Alkanna tinctoria.</title>
        <authorList>
            <person name="Rat A."/>
            <person name="Naranjo H.D."/>
            <person name="Lebbe L."/>
            <person name="Cnockaert M."/>
            <person name="Krigas N."/>
            <person name="Grigoriadou K."/>
            <person name="Maloupa E."/>
            <person name="Willems A."/>
        </authorList>
    </citation>
    <scope>NUCLEOTIDE SEQUENCE [LARGE SCALE GENOMIC DNA]</scope>
    <source>
        <strain evidence="2">LMG 31523</strain>
    </source>
</reference>